<dbReference type="GO" id="GO:0050897">
    <property type="term" value="F:cobalt ion binding"/>
    <property type="evidence" value="ECO:0007669"/>
    <property type="project" value="TreeGrafter"/>
</dbReference>
<keyword evidence="9 12" id="KW-0472">Membrane</keyword>
<feature type="transmembrane region" description="Helical" evidence="12">
    <location>
        <begin position="109"/>
        <end position="131"/>
    </location>
</feature>
<comment type="catalytic activity">
    <reaction evidence="10">
        <text>Mg(2+)(in) = Mg(2+)(out)</text>
        <dbReference type="Rhea" id="RHEA:29827"/>
        <dbReference type="ChEBI" id="CHEBI:18420"/>
    </reaction>
</comment>
<gene>
    <name evidence="13" type="primary">corA_50</name>
    <name evidence="13" type="ORF">SDC9_177771</name>
</gene>
<dbReference type="InterPro" id="IPR045861">
    <property type="entry name" value="CorA_cytoplasmic_dom"/>
</dbReference>
<dbReference type="GO" id="GO:0000287">
    <property type="term" value="F:magnesium ion binding"/>
    <property type="evidence" value="ECO:0007669"/>
    <property type="project" value="TreeGrafter"/>
</dbReference>
<feature type="transmembrane region" description="Helical" evidence="12">
    <location>
        <begin position="143"/>
        <end position="163"/>
    </location>
</feature>
<dbReference type="SUPFAM" id="SSF143865">
    <property type="entry name" value="CorA soluble domain-like"/>
    <property type="match status" value="1"/>
</dbReference>
<dbReference type="Pfam" id="PF01544">
    <property type="entry name" value="CorA"/>
    <property type="match status" value="1"/>
</dbReference>
<dbReference type="GO" id="GO:0005886">
    <property type="term" value="C:plasma membrane"/>
    <property type="evidence" value="ECO:0007669"/>
    <property type="project" value="UniProtKB-SubCell"/>
</dbReference>
<evidence type="ECO:0000256" key="5">
    <source>
        <dbReference type="ARBA" id="ARBA00022692"/>
    </source>
</evidence>
<protein>
    <submittedName>
        <fullName evidence="13">Cobalt/magnesium transport protein CorA</fullName>
    </submittedName>
</protein>
<dbReference type="PANTHER" id="PTHR46494:SF1">
    <property type="entry name" value="CORA FAMILY METAL ION TRANSPORTER (EUROFUNG)"/>
    <property type="match status" value="1"/>
</dbReference>
<dbReference type="PANTHER" id="PTHR46494">
    <property type="entry name" value="CORA FAMILY METAL ION TRANSPORTER (EUROFUNG)"/>
    <property type="match status" value="1"/>
</dbReference>
<dbReference type="AlphaFoldDB" id="A0A645GU77"/>
<dbReference type="GO" id="GO:0015087">
    <property type="term" value="F:cobalt ion transmembrane transporter activity"/>
    <property type="evidence" value="ECO:0007669"/>
    <property type="project" value="TreeGrafter"/>
</dbReference>
<keyword evidence="8" id="KW-0406">Ion transport</keyword>
<evidence type="ECO:0000256" key="8">
    <source>
        <dbReference type="ARBA" id="ARBA00023065"/>
    </source>
</evidence>
<evidence type="ECO:0000313" key="13">
    <source>
        <dbReference type="EMBL" id="MPN30307.1"/>
    </source>
</evidence>
<keyword evidence="4" id="KW-1003">Cell membrane</keyword>
<keyword evidence="3" id="KW-0813">Transport</keyword>
<sequence length="169" mass="19723">MLDPFKVRRVFTAKRDGCDIEAQGLLRDLRENLKLRLLKLHKAIAPLRDALLNLRHTESPFISDHVSVYMRDAFENILQLLNMVETYREVLSTSSEMMMTVASNRMNETITFLTIISSFFIPLTFIVGFYGMNLRMPETQLSVTYPVVIALMAATVLLMFLWFRRKKWL</sequence>
<accession>A0A645GU77</accession>
<evidence type="ECO:0000256" key="12">
    <source>
        <dbReference type="SAM" id="Phobius"/>
    </source>
</evidence>
<evidence type="ECO:0000256" key="10">
    <source>
        <dbReference type="ARBA" id="ARBA00034269"/>
    </source>
</evidence>
<comment type="subcellular location">
    <subcellularLocation>
        <location evidence="1">Cell membrane</location>
        <topology evidence="1">Multi-pass membrane protein</topology>
    </subcellularLocation>
</comment>
<keyword evidence="5 12" id="KW-0812">Transmembrane</keyword>
<evidence type="ECO:0000256" key="7">
    <source>
        <dbReference type="ARBA" id="ARBA00022989"/>
    </source>
</evidence>
<evidence type="ECO:0000256" key="3">
    <source>
        <dbReference type="ARBA" id="ARBA00022448"/>
    </source>
</evidence>
<keyword evidence="6" id="KW-0460">Magnesium</keyword>
<comment type="caution">
    <text evidence="13">The sequence shown here is derived from an EMBL/GenBank/DDBJ whole genome shotgun (WGS) entry which is preliminary data.</text>
</comment>
<dbReference type="GO" id="GO:0015095">
    <property type="term" value="F:magnesium ion transmembrane transporter activity"/>
    <property type="evidence" value="ECO:0007669"/>
    <property type="project" value="TreeGrafter"/>
</dbReference>
<evidence type="ECO:0000256" key="6">
    <source>
        <dbReference type="ARBA" id="ARBA00022842"/>
    </source>
</evidence>
<dbReference type="FunFam" id="1.20.58.340:FF:000004">
    <property type="entry name" value="Magnesium transport protein CorA"/>
    <property type="match status" value="1"/>
</dbReference>
<reference evidence="13" key="1">
    <citation type="submission" date="2019-08" db="EMBL/GenBank/DDBJ databases">
        <authorList>
            <person name="Kucharzyk K."/>
            <person name="Murdoch R.W."/>
            <person name="Higgins S."/>
            <person name="Loffler F."/>
        </authorList>
    </citation>
    <scope>NUCLEOTIDE SEQUENCE</scope>
</reference>
<dbReference type="SUPFAM" id="SSF144083">
    <property type="entry name" value="Magnesium transport protein CorA, transmembrane region"/>
    <property type="match status" value="1"/>
</dbReference>
<comment type="function">
    <text evidence="11">Mediates influx of magnesium ions. Alternates between open and closed states. Activated by low cytoplasmic Mg(2+) levels. Inactive when cytoplasmic Mg(2+) levels are high.</text>
</comment>
<comment type="similarity">
    <text evidence="2">Belongs to the CorA metal ion transporter (MIT) (TC 1.A.35) family.</text>
</comment>
<organism evidence="13">
    <name type="scientific">bioreactor metagenome</name>
    <dbReference type="NCBI Taxonomy" id="1076179"/>
    <lineage>
        <taxon>unclassified sequences</taxon>
        <taxon>metagenomes</taxon>
        <taxon>ecological metagenomes</taxon>
    </lineage>
</organism>
<dbReference type="InterPro" id="IPR045863">
    <property type="entry name" value="CorA_TM1_TM2"/>
</dbReference>
<evidence type="ECO:0000256" key="2">
    <source>
        <dbReference type="ARBA" id="ARBA00009765"/>
    </source>
</evidence>
<evidence type="ECO:0000256" key="9">
    <source>
        <dbReference type="ARBA" id="ARBA00023136"/>
    </source>
</evidence>
<evidence type="ECO:0000256" key="1">
    <source>
        <dbReference type="ARBA" id="ARBA00004651"/>
    </source>
</evidence>
<name>A0A645GU77_9ZZZZ</name>
<dbReference type="InterPro" id="IPR002523">
    <property type="entry name" value="MgTranspt_CorA/ZnTranspt_ZntB"/>
</dbReference>
<dbReference type="Gene3D" id="1.20.58.340">
    <property type="entry name" value="Magnesium transport protein CorA, transmembrane region"/>
    <property type="match status" value="2"/>
</dbReference>
<keyword evidence="7 12" id="KW-1133">Transmembrane helix</keyword>
<evidence type="ECO:0000256" key="11">
    <source>
        <dbReference type="ARBA" id="ARBA00045497"/>
    </source>
</evidence>
<evidence type="ECO:0000256" key="4">
    <source>
        <dbReference type="ARBA" id="ARBA00022475"/>
    </source>
</evidence>
<dbReference type="EMBL" id="VSSQ01081373">
    <property type="protein sequence ID" value="MPN30307.1"/>
    <property type="molecule type" value="Genomic_DNA"/>
</dbReference>
<proteinExistence type="inferred from homology"/>